<protein>
    <submittedName>
        <fullName evidence="1">Uncharacterized protein</fullName>
    </submittedName>
</protein>
<dbReference type="RefSeq" id="YP_008857766.1">
    <property type="nucleotide sequence ID" value="NC_022970.1"/>
</dbReference>
<proteinExistence type="predicted"/>
<keyword evidence="2" id="KW-1185">Reference proteome</keyword>
<accession>V5K386</accession>
<evidence type="ECO:0000313" key="2">
    <source>
        <dbReference type="Proteomes" id="UP000008133"/>
    </source>
</evidence>
<evidence type="ECO:0000313" key="1">
    <source>
        <dbReference type="EMBL" id="AGS81849.1"/>
    </source>
</evidence>
<organism evidence="1 2">
    <name type="scientific">Pseudomonas phage PAK_P3</name>
    <dbReference type="NCBI Taxonomy" id="981431"/>
    <lineage>
        <taxon>Viruses</taxon>
        <taxon>Duplodnaviria</taxon>
        <taxon>Heunggongvirae</taxon>
        <taxon>Uroviricota</taxon>
        <taxon>Caudoviricetes</taxon>
        <taxon>Vandenendeviridae</taxon>
        <taxon>Nankokuvirus</taxon>
        <taxon>Nankokuvirus PAKP3</taxon>
    </lineage>
</organism>
<reference evidence="1 2" key="2">
    <citation type="journal article" date="2013" name="Antimicrob. Agents Chemother.">
        <title>Predicting in vivo efficacy of therapeutic bacteriophages used to treat pulmonary infections.</title>
        <authorList>
            <person name="Henry M."/>
            <person name="Lavigne R."/>
            <person name="Debarbieux L."/>
        </authorList>
    </citation>
    <scope>NUCLEOTIDE SEQUENCE [LARGE SCALE GENOMIC DNA]</scope>
</reference>
<dbReference type="Proteomes" id="UP000008133">
    <property type="component" value="Segment"/>
</dbReference>
<dbReference type="InterPro" id="IPR058601">
    <property type="entry name" value="Phage_phiTE_015-like"/>
</dbReference>
<dbReference type="KEGG" id="vg:17776825"/>
<gene>
    <name evidence="1" type="ORF">PAK_P30131</name>
</gene>
<dbReference type="Pfam" id="PF26207">
    <property type="entry name" value="Phage_phiTE_015"/>
    <property type="match status" value="1"/>
</dbReference>
<dbReference type="OrthoDB" id="16329at10239"/>
<dbReference type="EMBL" id="KC862299">
    <property type="protein sequence ID" value="AGS81849.1"/>
    <property type="molecule type" value="Genomic_DNA"/>
</dbReference>
<sequence>MTNMREEFEDHFPIPEGIEWRDTDYFPVQTDNVHVYVALAGVSARYTSMWKAWKASRSALRVELPDDGIEDCWRDWPNSCRDNFDTGYCYATDRITQALQQAGIEVKP</sequence>
<reference evidence="1 2" key="1">
    <citation type="journal article" date="2011" name="PLoS ONE">
        <title>Pulmonary Bacteriophage Therapy on Pseudomonas aeruginosa Cystic Fibrosis Strains: First Steps Towards Treatment and Prevention.</title>
        <authorList>
            <person name="Morello E."/>
            <person name="Saussereau E."/>
            <person name="Maura D."/>
            <person name="Huerre M."/>
            <person name="Touqui L."/>
            <person name="Debarbieux L."/>
        </authorList>
    </citation>
    <scope>NUCLEOTIDE SEQUENCE [LARGE SCALE GENOMIC DNA]</scope>
</reference>
<name>V5K386_9CAUD</name>
<dbReference type="GeneID" id="17776825"/>